<dbReference type="AlphaFoldDB" id="A0A9X1AFV8"/>
<proteinExistence type="predicted"/>
<dbReference type="PANTHER" id="PTHR35848:SF9">
    <property type="entry name" value="SLL1358 PROTEIN"/>
    <property type="match status" value="1"/>
</dbReference>
<organism evidence="3 4">
    <name type="scientific">Aminobacter anthyllidis</name>
    <dbReference type="NCBI Taxonomy" id="1035067"/>
    <lineage>
        <taxon>Bacteria</taxon>
        <taxon>Pseudomonadati</taxon>
        <taxon>Pseudomonadota</taxon>
        <taxon>Alphaproteobacteria</taxon>
        <taxon>Hyphomicrobiales</taxon>
        <taxon>Phyllobacteriaceae</taxon>
        <taxon>Aminobacter</taxon>
    </lineage>
</organism>
<dbReference type="Pfam" id="PF07883">
    <property type="entry name" value="Cupin_2"/>
    <property type="match status" value="1"/>
</dbReference>
<reference evidence="3" key="2">
    <citation type="submission" date="2021-03" db="EMBL/GenBank/DDBJ databases">
        <authorList>
            <person name="Artuso I."/>
            <person name="Turrini P."/>
            <person name="Pirolo M."/>
            <person name="Lugli G.A."/>
            <person name="Ventura M."/>
            <person name="Visca P."/>
        </authorList>
    </citation>
    <scope>NUCLEOTIDE SEQUENCE</scope>
    <source>
        <strain evidence="3">LMG 26462</strain>
    </source>
</reference>
<dbReference type="InterPro" id="IPR011051">
    <property type="entry name" value="RmlC_Cupin_sf"/>
</dbReference>
<accession>A0A9X1AFV8</accession>
<evidence type="ECO:0000313" key="3">
    <source>
        <dbReference type="EMBL" id="MBT1159057.1"/>
    </source>
</evidence>
<gene>
    <name evidence="3" type="ORF">J1C56_26115</name>
</gene>
<dbReference type="RefSeq" id="WP_214392908.1">
    <property type="nucleotide sequence ID" value="NZ_JAFLWW010000009.1"/>
</dbReference>
<dbReference type="GO" id="GO:0046872">
    <property type="term" value="F:metal ion binding"/>
    <property type="evidence" value="ECO:0007669"/>
    <property type="project" value="UniProtKB-KW"/>
</dbReference>
<dbReference type="Proteomes" id="UP001138921">
    <property type="component" value="Unassembled WGS sequence"/>
</dbReference>
<evidence type="ECO:0000313" key="4">
    <source>
        <dbReference type="Proteomes" id="UP001138921"/>
    </source>
</evidence>
<feature type="domain" description="Cupin type-2" evidence="2">
    <location>
        <begin position="53"/>
        <end position="124"/>
    </location>
</feature>
<protein>
    <submittedName>
        <fullName evidence="3">Cupin domain-containing protein</fullName>
    </submittedName>
</protein>
<dbReference type="PANTHER" id="PTHR35848">
    <property type="entry name" value="OXALATE-BINDING PROTEIN"/>
    <property type="match status" value="1"/>
</dbReference>
<dbReference type="SUPFAM" id="SSF51182">
    <property type="entry name" value="RmlC-like cupins"/>
    <property type="match status" value="1"/>
</dbReference>
<dbReference type="EMBL" id="JAFLWW010000009">
    <property type="protein sequence ID" value="MBT1159057.1"/>
    <property type="molecule type" value="Genomic_DNA"/>
</dbReference>
<comment type="caution">
    <text evidence="3">The sequence shown here is derived from an EMBL/GenBank/DDBJ whole genome shotgun (WGS) entry which is preliminary data.</text>
</comment>
<name>A0A9X1AFV8_9HYPH</name>
<reference evidence="3" key="1">
    <citation type="journal article" date="2021" name="Microorganisms">
        <title>Phylogenomic Reconstruction and Metabolic Potential of the Genus Aminobacter.</title>
        <authorList>
            <person name="Artuso I."/>
            <person name="Turrini P."/>
            <person name="Pirolo M."/>
            <person name="Lugli G.A."/>
            <person name="Ventura M."/>
            <person name="Visca P."/>
        </authorList>
    </citation>
    <scope>NUCLEOTIDE SEQUENCE</scope>
    <source>
        <strain evidence="3">LMG 26462</strain>
    </source>
</reference>
<dbReference type="InterPro" id="IPR013096">
    <property type="entry name" value="Cupin_2"/>
</dbReference>
<dbReference type="CDD" id="cd02224">
    <property type="entry name" value="cupin_SPO2919-like"/>
    <property type="match status" value="1"/>
</dbReference>
<dbReference type="InterPro" id="IPR051610">
    <property type="entry name" value="GPI/OXD"/>
</dbReference>
<keyword evidence="1" id="KW-0479">Metal-binding</keyword>
<dbReference type="Gene3D" id="2.60.120.10">
    <property type="entry name" value="Jelly Rolls"/>
    <property type="match status" value="1"/>
</dbReference>
<keyword evidence="4" id="KW-1185">Reference proteome</keyword>
<evidence type="ECO:0000256" key="1">
    <source>
        <dbReference type="ARBA" id="ARBA00022723"/>
    </source>
</evidence>
<evidence type="ECO:0000259" key="2">
    <source>
        <dbReference type="Pfam" id="PF07883"/>
    </source>
</evidence>
<sequence>MSDKISAVNADGISEPFATETAPLEAFSQGERFGSSFRHLSSFGGGDHVGVALEELAPGKESNPSHYHMLEEEHVYILEGALTLRLGARAYVMKAGDYVCFPAGQKVGHSLFNHTDAACRYLIIGERNPNDVIVYPESGRVSVRLTGEGYSTSATMDYWEGIDSSSAGAQARAAPAQE</sequence>
<dbReference type="InterPro" id="IPR014710">
    <property type="entry name" value="RmlC-like_jellyroll"/>
</dbReference>